<dbReference type="Proteomes" id="UP000533469">
    <property type="component" value="Unassembled WGS sequence"/>
</dbReference>
<feature type="domain" description="HIG1" evidence="5">
    <location>
        <begin position="1"/>
        <end position="67"/>
    </location>
</feature>
<feature type="transmembrane region" description="Helical" evidence="4">
    <location>
        <begin position="6"/>
        <end position="27"/>
    </location>
</feature>
<feature type="transmembrane region" description="Helical" evidence="4">
    <location>
        <begin position="47"/>
        <end position="64"/>
    </location>
</feature>
<keyword evidence="2 4" id="KW-1133">Transmembrane helix</keyword>
<evidence type="ECO:0000259" key="5">
    <source>
        <dbReference type="PROSITE" id="PS51503"/>
    </source>
</evidence>
<dbReference type="Gene3D" id="6.10.140.1320">
    <property type="match status" value="1"/>
</dbReference>
<dbReference type="NCBIfam" id="NF033233">
    <property type="entry name" value="twin_helix"/>
    <property type="match status" value="1"/>
</dbReference>
<comment type="caution">
    <text evidence="6">The sequence shown here is derived from an EMBL/GenBank/DDBJ whole genome shotgun (WGS) entry which is preliminary data.</text>
</comment>
<dbReference type="EMBL" id="JACICD010000002">
    <property type="protein sequence ID" value="MBB3770836.1"/>
    <property type="molecule type" value="Genomic_DNA"/>
</dbReference>
<keyword evidence="1 4" id="KW-0812">Transmembrane</keyword>
<evidence type="ECO:0000256" key="1">
    <source>
        <dbReference type="ARBA" id="ARBA00022692"/>
    </source>
</evidence>
<dbReference type="Pfam" id="PF04588">
    <property type="entry name" value="HIG_1_N"/>
    <property type="match status" value="1"/>
</dbReference>
<keyword evidence="7" id="KW-1185">Reference proteome</keyword>
<dbReference type="PROSITE" id="PS51503">
    <property type="entry name" value="HIG1"/>
    <property type="match status" value="1"/>
</dbReference>
<evidence type="ECO:0000313" key="7">
    <source>
        <dbReference type="Proteomes" id="UP000533469"/>
    </source>
</evidence>
<evidence type="ECO:0000256" key="4">
    <source>
        <dbReference type="SAM" id="Phobius"/>
    </source>
</evidence>
<dbReference type="InterPro" id="IPR007667">
    <property type="entry name" value="Hypoxia_induced_domain"/>
</dbReference>
<evidence type="ECO:0000256" key="3">
    <source>
        <dbReference type="ARBA" id="ARBA00023136"/>
    </source>
</evidence>
<name>A0A839Z875_9HYPH</name>
<organism evidence="6 7">
    <name type="scientific">Ancylobacter tetraedralis</name>
    <dbReference type="NCBI Taxonomy" id="217068"/>
    <lineage>
        <taxon>Bacteria</taxon>
        <taxon>Pseudomonadati</taxon>
        <taxon>Pseudomonadota</taxon>
        <taxon>Alphaproteobacteria</taxon>
        <taxon>Hyphomicrobiales</taxon>
        <taxon>Xanthobacteraceae</taxon>
        <taxon>Ancylobacter</taxon>
    </lineage>
</organism>
<dbReference type="AlphaFoldDB" id="A0A839Z875"/>
<reference evidence="6 7" key="1">
    <citation type="submission" date="2020-08" db="EMBL/GenBank/DDBJ databases">
        <title>Genomic Encyclopedia of Type Strains, Phase IV (KMG-IV): sequencing the most valuable type-strain genomes for metagenomic binning, comparative biology and taxonomic classification.</title>
        <authorList>
            <person name="Goeker M."/>
        </authorList>
    </citation>
    <scope>NUCLEOTIDE SEQUENCE [LARGE SCALE GENOMIC DNA]</scope>
    <source>
        <strain evidence="6 7">DSM 5895</strain>
    </source>
</reference>
<sequence length="67" mass="7133">MDLVTIAKFVVLPIALGAVAVVLVLGLANMARGGSPQRSQKLMQWRVLLQAVALGCVLVTIFLMNRG</sequence>
<protein>
    <recommendedName>
        <fullName evidence="5">HIG1 domain-containing protein</fullName>
    </recommendedName>
</protein>
<proteinExistence type="predicted"/>
<gene>
    <name evidence="6" type="ORF">FHS55_001431</name>
</gene>
<accession>A0A839Z875</accession>
<keyword evidence="3 4" id="KW-0472">Membrane</keyword>
<dbReference type="RefSeq" id="WP_183188997.1">
    <property type="nucleotide sequence ID" value="NZ_JACICD010000002.1"/>
</dbReference>
<evidence type="ECO:0000313" key="6">
    <source>
        <dbReference type="EMBL" id="MBB3770836.1"/>
    </source>
</evidence>
<evidence type="ECO:0000256" key="2">
    <source>
        <dbReference type="ARBA" id="ARBA00022989"/>
    </source>
</evidence>